<accession>A0A1M2V223</accession>
<evidence type="ECO:0000256" key="1">
    <source>
        <dbReference type="SAM" id="MobiDB-lite"/>
    </source>
</evidence>
<gene>
    <name evidence="2" type="ORF">TRAPUB_7929</name>
</gene>
<reference evidence="2 3" key="1">
    <citation type="submission" date="2016-10" db="EMBL/GenBank/DDBJ databases">
        <title>Genome sequence of the basidiomycete white-rot fungus Trametes pubescens.</title>
        <authorList>
            <person name="Makela M.R."/>
            <person name="Granchi Z."/>
            <person name="Peng M."/>
            <person name="De Vries R.P."/>
            <person name="Grigoriev I."/>
            <person name="Riley R."/>
            <person name="Hilden K."/>
        </authorList>
    </citation>
    <scope>NUCLEOTIDE SEQUENCE [LARGE SCALE GENOMIC DNA]</scope>
    <source>
        <strain evidence="2 3">FBCC735</strain>
    </source>
</reference>
<comment type="caution">
    <text evidence="2">The sequence shown here is derived from an EMBL/GenBank/DDBJ whole genome shotgun (WGS) entry which is preliminary data.</text>
</comment>
<dbReference type="Proteomes" id="UP000184267">
    <property type="component" value="Unassembled WGS sequence"/>
</dbReference>
<keyword evidence="3" id="KW-1185">Reference proteome</keyword>
<name>A0A1M2V223_TRAPU</name>
<organism evidence="2 3">
    <name type="scientific">Trametes pubescens</name>
    <name type="common">White-rot fungus</name>
    <dbReference type="NCBI Taxonomy" id="154538"/>
    <lineage>
        <taxon>Eukaryota</taxon>
        <taxon>Fungi</taxon>
        <taxon>Dikarya</taxon>
        <taxon>Basidiomycota</taxon>
        <taxon>Agaricomycotina</taxon>
        <taxon>Agaricomycetes</taxon>
        <taxon>Polyporales</taxon>
        <taxon>Polyporaceae</taxon>
        <taxon>Trametes</taxon>
    </lineage>
</organism>
<evidence type="ECO:0000313" key="2">
    <source>
        <dbReference type="EMBL" id="OJT01625.1"/>
    </source>
</evidence>
<dbReference type="AlphaFoldDB" id="A0A1M2V223"/>
<protein>
    <submittedName>
        <fullName evidence="2">Uncharacterized protein</fullName>
    </submittedName>
</protein>
<feature type="region of interest" description="Disordered" evidence="1">
    <location>
        <begin position="160"/>
        <end position="181"/>
    </location>
</feature>
<evidence type="ECO:0000313" key="3">
    <source>
        <dbReference type="Proteomes" id="UP000184267"/>
    </source>
</evidence>
<proteinExistence type="predicted"/>
<feature type="compositionally biased region" description="Low complexity" evidence="1">
    <location>
        <begin position="161"/>
        <end position="176"/>
    </location>
</feature>
<sequence length="231" mass="25642">MFVSDSSSAWICRPDVPLRKRTAESDVCPRPSAPARLLWWRVAASVAPTTMASESTQAVYARTSTVGASTYKHKYEVNGWTKRISLLQVVKVIRCRKFRQEGTRDAHFVQLERDVAGVEEAARSEVDPGVHVRQKYLLDAPVAPCQYGWKGTSYHGGRTISKTTGTSARTSTSTESALLRPSHRPPRCLVDVCDERQVAVCEEEGPGEAEPAFGPEVRVLEVECYQVVVYK</sequence>
<dbReference type="EMBL" id="MNAD01001729">
    <property type="protein sequence ID" value="OJT01625.1"/>
    <property type="molecule type" value="Genomic_DNA"/>
</dbReference>